<feature type="transmembrane region" description="Helical" evidence="1">
    <location>
        <begin position="96"/>
        <end position="119"/>
    </location>
</feature>
<keyword evidence="1" id="KW-1133">Transmembrane helix</keyword>
<feature type="transmembrane region" description="Helical" evidence="1">
    <location>
        <begin position="71"/>
        <end position="90"/>
    </location>
</feature>
<name>A0A0R1YZY9_9LACO</name>
<feature type="transmembrane region" description="Helical" evidence="1">
    <location>
        <begin position="239"/>
        <end position="259"/>
    </location>
</feature>
<evidence type="ECO:0000256" key="1">
    <source>
        <dbReference type="SAM" id="Phobius"/>
    </source>
</evidence>
<dbReference type="GeneID" id="69803227"/>
<proteinExistence type="predicted"/>
<dbReference type="GO" id="GO:0005886">
    <property type="term" value="C:plasma membrane"/>
    <property type="evidence" value="ECO:0007669"/>
    <property type="project" value="TreeGrafter"/>
</dbReference>
<evidence type="ECO:0000313" key="2">
    <source>
        <dbReference type="EMBL" id="KRM45131.1"/>
    </source>
</evidence>
<feature type="transmembrane region" description="Helical" evidence="1">
    <location>
        <begin position="205"/>
        <end position="224"/>
    </location>
</feature>
<reference evidence="2 3" key="1">
    <citation type="journal article" date="2015" name="Genome Announc.">
        <title>Expanding the biotechnology potential of lactobacilli through comparative genomics of 213 strains and associated genera.</title>
        <authorList>
            <person name="Sun Z."/>
            <person name="Harris H.M."/>
            <person name="McCann A."/>
            <person name="Guo C."/>
            <person name="Argimon S."/>
            <person name="Zhang W."/>
            <person name="Yang X."/>
            <person name="Jeffery I.B."/>
            <person name="Cooney J.C."/>
            <person name="Kagawa T.F."/>
            <person name="Liu W."/>
            <person name="Song Y."/>
            <person name="Salvetti E."/>
            <person name="Wrobel A."/>
            <person name="Rasinkangas P."/>
            <person name="Parkhill J."/>
            <person name="Rea M.C."/>
            <person name="O'Sullivan O."/>
            <person name="Ritari J."/>
            <person name="Douillard F.P."/>
            <person name="Paul Ross R."/>
            <person name="Yang R."/>
            <person name="Briner A.E."/>
            <person name="Felis G.E."/>
            <person name="de Vos W.M."/>
            <person name="Barrangou R."/>
            <person name="Klaenhammer T.R."/>
            <person name="Caufield P.W."/>
            <person name="Cui Y."/>
            <person name="Zhang H."/>
            <person name="O'Toole P.W."/>
        </authorList>
    </citation>
    <scope>NUCLEOTIDE SEQUENCE [LARGE SCALE GENOMIC DNA]</scope>
    <source>
        <strain evidence="2 3">DSM 5707</strain>
    </source>
</reference>
<dbReference type="PANTHER" id="PTHR34821:SF2">
    <property type="entry name" value="INNER MEMBRANE PROTEIN YDCZ"/>
    <property type="match status" value="1"/>
</dbReference>
<feature type="transmembrane region" description="Helical" evidence="1">
    <location>
        <begin position="34"/>
        <end position="59"/>
    </location>
</feature>
<dbReference type="PATRIC" id="fig|1423784.4.peg.1244"/>
<dbReference type="EMBL" id="AZGK01000020">
    <property type="protein sequence ID" value="KRM45131.1"/>
    <property type="molecule type" value="Genomic_DNA"/>
</dbReference>
<evidence type="ECO:0008006" key="4">
    <source>
        <dbReference type="Google" id="ProtNLM"/>
    </source>
</evidence>
<feature type="transmembrane region" description="Helical" evidence="1">
    <location>
        <begin position="295"/>
        <end position="313"/>
    </location>
</feature>
<accession>A0A0R1YZY9</accession>
<gene>
    <name evidence="2" type="ORF">FC51_GL001230</name>
</gene>
<dbReference type="Pfam" id="PF04657">
    <property type="entry name" value="DMT_YdcZ"/>
    <property type="match status" value="2"/>
</dbReference>
<dbReference type="AlphaFoldDB" id="A0A0R1YZY9"/>
<evidence type="ECO:0000313" key="3">
    <source>
        <dbReference type="Proteomes" id="UP000051957"/>
    </source>
</evidence>
<dbReference type="Proteomes" id="UP000051957">
    <property type="component" value="Unassembled WGS sequence"/>
</dbReference>
<organism evidence="2 3">
    <name type="scientific">Lentilactobacillus parabuchneri DSM 5707 = NBRC 107865</name>
    <dbReference type="NCBI Taxonomy" id="1423784"/>
    <lineage>
        <taxon>Bacteria</taxon>
        <taxon>Bacillati</taxon>
        <taxon>Bacillota</taxon>
        <taxon>Bacilli</taxon>
        <taxon>Lactobacillales</taxon>
        <taxon>Lactobacillaceae</taxon>
        <taxon>Lentilactobacillus</taxon>
    </lineage>
</organism>
<dbReference type="PANTHER" id="PTHR34821">
    <property type="entry name" value="INNER MEMBRANE PROTEIN YDCZ"/>
    <property type="match status" value="1"/>
</dbReference>
<keyword evidence="1" id="KW-0812">Transmembrane</keyword>
<comment type="caution">
    <text evidence="2">The sequence shown here is derived from an EMBL/GenBank/DDBJ whole genome shotgun (WGS) entry which is preliminary data.</text>
</comment>
<sequence length="316" mass="33904">MLVFMTISVIAGFLLANQSPINSNLSTVVKSPFIAATISFIVGTIFLAITSLAMSGRIFPSLSFIQTQPAWIWLGGLLGSIYLTSNVLLFPKIGAIQTVILPVLGQIVMGTIIDMFGWFGAKQLPMTWIKLIGIIIMVVGIFIAVVVPSIKNRDVRQFDSETVSGQHPTVVLGWQIWAVLVGFVAATQQAINGHLGTLLGSPSQASFVSFAVGTVIVILVALAVDKRFPSVQQLKKTKAWNWLGGILGSLFVLASVITIPKIGAGLTIMMGLLGQIFGSILIQQFGWWKSMKSRVVLAQIVGMIIMLVGVVLIKLA</sequence>
<feature type="transmembrane region" description="Helical" evidence="1">
    <location>
        <begin position="265"/>
        <end position="283"/>
    </location>
</feature>
<dbReference type="InterPro" id="IPR006750">
    <property type="entry name" value="YdcZ"/>
</dbReference>
<dbReference type="RefSeq" id="WP_057910589.1">
    <property type="nucleotide sequence ID" value="NZ_AZGK01000020.1"/>
</dbReference>
<protein>
    <recommendedName>
        <fullName evidence="4">Integral membrane protein</fullName>
    </recommendedName>
</protein>
<keyword evidence="1" id="KW-0472">Membrane</keyword>
<feature type="transmembrane region" description="Helical" evidence="1">
    <location>
        <begin position="131"/>
        <end position="150"/>
    </location>
</feature>